<dbReference type="AlphaFoldDB" id="A0A921F8R7"/>
<dbReference type="InterPro" id="IPR007577">
    <property type="entry name" value="GlycoTrfase_DXD_sugar-bd_CS"/>
</dbReference>
<reference evidence="2" key="2">
    <citation type="submission" date="2021-09" db="EMBL/GenBank/DDBJ databases">
        <authorList>
            <person name="Gilroy R."/>
        </authorList>
    </citation>
    <scope>NUCLEOTIDE SEQUENCE</scope>
    <source>
        <strain evidence="2">CHK174-6876</strain>
    </source>
</reference>
<dbReference type="GO" id="GO:0051999">
    <property type="term" value="P:mannosyl-inositol phosphorylceramide biosynthetic process"/>
    <property type="evidence" value="ECO:0007669"/>
    <property type="project" value="TreeGrafter"/>
</dbReference>
<dbReference type="Pfam" id="PF04488">
    <property type="entry name" value="Gly_transf_sug"/>
    <property type="match status" value="1"/>
</dbReference>
<dbReference type="PANTHER" id="PTHR32385:SF15">
    <property type="entry name" value="INOSITOL PHOSPHOCERAMIDE MANNOSYLTRANSFERASE 1"/>
    <property type="match status" value="1"/>
</dbReference>
<dbReference type="PANTHER" id="PTHR32385">
    <property type="entry name" value="MANNOSYL PHOSPHORYLINOSITOL CERAMIDE SYNTHASE"/>
    <property type="match status" value="1"/>
</dbReference>
<dbReference type="GO" id="GO:0016020">
    <property type="term" value="C:membrane"/>
    <property type="evidence" value="ECO:0007669"/>
    <property type="project" value="GOC"/>
</dbReference>
<name>A0A921F8R7_9LACO</name>
<evidence type="ECO:0000313" key="3">
    <source>
        <dbReference type="Proteomes" id="UP000707535"/>
    </source>
</evidence>
<proteinExistence type="predicted"/>
<accession>A0A921F8R7</accession>
<dbReference type="InterPro" id="IPR051706">
    <property type="entry name" value="Glycosyltransferase_domain"/>
</dbReference>
<organism evidence="2 3">
    <name type="scientific">Ligilactobacillus acidipiscis</name>
    <dbReference type="NCBI Taxonomy" id="89059"/>
    <lineage>
        <taxon>Bacteria</taxon>
        <taxon>Bacillati</taxon>
        <taxon>Bacillota</taxon>
        <taxon>Bacilli</taxon>
        <taxon>Lactobacillales</taxon>
        <taxon>Lactobacillaceae</taxon>
        <taxon>Ligilactobacillus</taxon>
    </lineage>
</organism>
<comment type="caution">
    <text evidence="2">The sequence shown here is derived from an EMBL/GenBank/DDBJ whole genome shotgun (WGS) entry which is preliminary data.</text>
</comment>
<evidence type="ECO:0000313" key="2">
    <source>
        <dbReference type="EMBL" id="HJE97114.1"/>
    </source>
</evidence>
<dbReference type="SUPFAM" id="SSF53448">
    <property type="entry name" value="Nucleotide-diphospho-sugar transferases"/>
    <property type="match status" value="1"/>
</dbReference>
<gene>
    <name evidence="2" type="ORF">K8V00_05790</name>
</gene>
<dbReference type="EMBL" id="DYXG01000057">
    <property type="protein sequence ID" value="HJE97114.1"/>
    <property type="molecule type" value="Genomic_DNA"/>
</dbReference>
<dbReference type="GO" id="GO:0000030">
    <property type="term" value="F:mannosyltransferase activity"/>
    <property type="evidence" value="ECO:0007669"/>
    <property type="project" value="TreeGrafter"/>
</dbReference>
<protein>
    <submittedName>
        <fullName evidence="2">Glycosyl transferase</fullName>
    </submittedName>
</protein>
<dbReference type="Gene3D" id="3.90.550.20">
    <property type="match status" value="1"/>
</dbReference>
<dbReference type="Proteomes" id="UP000707535">
    <property type="component" value="Unassembled WGS sequence"/>
</dbReference>
<evidence type="ECO:0000256" key="1">
    <source>
        <dbReference type="ARBA" id="ARBA00022679"/>
    </source>
</evidence>
<keyword evidence="1 2" id="KW-0808">Transferase</keyword>
<reference evidence="2" key="1">
    <citation type="journal article" date="2021" name="PeerJ">
        <title>Extensive microbial diversity within the chicken gut microbiome revealed by metagenomics and culture.</title>
        <authorList>
            <person name="Gilroy R."/>
            <person name="Ravi A."/>
            <person name="Getino M."/>
            <person name="Pursley I."/>
            <person name="Horton D.L."/>
            <person name="Alikhan N.F."/>
            <person name="Baker D."/>
            <person name="Gharbi K."/>
            <person name="Hall N."/>
            <person name="Watson M."/>
            <person name="Adriaenssens E.M."/>
            <person name="Foster-Nyarko E."/>
            <person name="Jarju S."/>
            <person name="Secka A."/>
            <person name="Antonio M."/>
            <person name="Oren A."/>
            <person name="Chaudhuri R.R."/>
            <person name="La Ragione R."/>
            <person name="Hildebrand F."/>
            <person name="Pallen M.J."/>
        </authorList>
    </citation>
    <scope>NUCLEOTIDE SEQUENCE</scope>
    <source>
        <strain evidence="2">CHK174-6876</strain>
    </source>
</reference>
<dbReference type="InterPro" id="IPR029044">
    <property type="entry name" value="Nucleotide-diphossugar_trans"/>
</dbReference>
<sequence length="256" mass="29895">MIPKVIHYCWFGGGEIPRKYQDYIDGWQKICPDYKIVRWDENNYDIHKNSYMEQAYVNKKWSFVSDYARFDIIYQQGGIYLDTDVELKKNLDEVLDSSAFMALEKNESGVSVAAGLGFGAEPKNPVIKDLRDAYENIDFIKENGSLNVVPIPIYTTNYLQKRGLIKEDIFQEVAGIKIYPTEYFAPLDFLTGLSNETEKTIGIHHYSALWQDERSQKHTEIIRTLNRRLGKGLGMKVNWILRVYWGLSRRIRERSK</sequence>